<keyword evidence="2" id="KW-1133">Transmembrane helix</keyword>
<evidence type="ECO:0000313" key="5">
    <source>
        <dbReference type="Proteomes" id="UP000178448"/>
    </source>
</evidence>
<dbReference type="STRING" id="1798374.A2Z33_05945"/>
<feature type="compositionally biased region" description="Basic and acidic residues" evidence="1">
    <location>
        <begin position="1"/>
        <end position="14"/>
    </location>
</feature>
<dbReference type="Pfam" id="PF05901">
    <property type="entry name" value="Excalibur"/>
    <property type="match status" value="1"/>
</dbReference>
<sequence length="167" mass="18288">MADDEKAPEEKQPEQKSGSGKTPLRGNRKFRLGLILVLMVIVVILFVVWEKARIALVIAFIALLAAFGLELSQNDFDLGKLFQTRSLQESRVSRDESGNILYDAEGNITTDQVLGKKADEYNCDDFATKPKAQSFFEKVGGTGNDVNRLDGDKDGEACESLPAGSSE</sequence>
<evidence type="ECO:0000256" key="1">
    <source>
        <dbReference type="SAM" id="MobiDB-lite"/>
    </source>
</evidence>
<evidence type="ECO:0000259" key="3">
    <source>
        <dbReference type="Pfam" id="PF05901"/>
    </source>
</evidence>
<feature type="region of interest" description="Disordered" evidence="1">
    <location>
        <begin position="1"/>
        <end position="23"/>
    </location>
</feature>
<keyword evidence="2" id="KW-0472">Membrane</keyword>
<feature type="region of interest" description="Disordered" evidence="1">
    <location>
        <begin position="141"/>
        <end position="167"/>
    </location>
</feature>
<feature type="transmembrane region" description="Helical" evidence="2">
    <location>
        <begin position="30"/>
        <end position="48"/>
    </location>
</feature>
<evidence type="ECO:0000313" key="4">
    <source>
        <dbReference type="EMBL" id="OGG04824.1"/>
    </source>
</evidence>
<reference evidence="4 5" key="1">
    <citation type="journal article" date="2016" name="Nat. Commun.">
        <title>Thousands of microbial genomes shed light on interconnected biogeochemical processes in an aquifer system.</title>
        <authorList>
            <person name="Anantharaman K."/>
            <person name="Brown C.T."/>
            <person name="Hug L.A."/>
            <person name="Sharon I."/>
            <person name="Castelle C.J."/>
            <person name="Probst A.J."/>
            <person name="Thomas B.C."/>
            <person name="Singh A."/>
            <person name="Wilkins M.J."/>
            <person name="Karaoz U."/>
            <person name="Brodie E.L."/>
            <person name="Williams K.H."/>
            <person name="Hubbard S.S."/>
            <person name="Banfield J.F."/>
        </authorList>
    </citation>
    <scope>NUCLEOTIDE SEQUENCE [LARGE SCALE GENOMIC DNA]</scope>
</reference>
<dbReference type="AlphaFoldDB" id="A0A1F5YXL9"/>
<gene>
    <name evidence="4" type="ORF">A2Z33_05945</name>
</gene>
<keyword evidence="2" id="KW-0812">Transmembrane</keyword>
<comment type="caution">
    <text evidence="4">The sequence shown here is derived from an EMBL/GenBank/DDBJ whole genome shotgun (WGS) entry which is preliminary data.</text>
</comment>
<proteinExistence type="predicted"/>
<dbReference type="EMBL" id="MFJD01000001">
    <property type="protein sequence ID" value="OGG04824.1"/>
    <property type="molecule type" value="Genomic_DNA"/>
</dbReference>
<evidence type="ECO:0000256" key="2">
    <source>
        <dbReference type="SAM" id="Phobius"/>
    </source>
</evidence>
<feature type="transmembrane region" description="Helical" evidence="2">
    <location>
        <begin position="54"/>
        <end position="72"/>
    </location>
</feature>
<protein>
    <recommendedName>
        <fullName evidence="3">Excalibur calcium-binding domain-containing protein</fullName>
    </recommendedName>
</protein>
<feature type="domain" description="Excalibur calcium-binding" evidence="3">
    <location>
        <begin position="121"/>
        <end position="159"/>
    </location>
</feature>
<organism evidence="4 5">
    <name type="scientific">Candidatus Gottesmanbacteria bacterium RBG_16_52_11</name>
    <dbReference type="NCBI Taxonomy" id="1798374"/>
    <lineage>
        <taxon>Bacteria</taxon>
        <taxon>Candidatus Gottesmaniibacteriota</taxon>
    </lineage>
</organism>
<dbReference type="InterPro" id="IPR008613">
    <property type="entry name" value="Excalibur_Ca-bd_domain"/>
</dbReference>
<name>A0A1F5YXL9_9BACT</name>
<accession>A0A1F5YXL9</accession>
<feature type="compositionally biased region" description="Basic and acidic residues" evidence="1">
    <location>
        <begin position="147"/>
        <end position="156"/>
    </location>
</feature>
<dbReference type="Proteomes" id="UP000178448">
    <property type="component" value="Unassembled WGS sequence"/>
</dbReference>